<organism evidence="1 2">
    <name type="scientific">Euplotes crassus</name>
    <dbReference type="NCBI Taxonomy" id="5936"/>
    <lineage>
        <taxon>Eukaryota</taxon>
        <taxon>Sar</taxon>
        <taxon>Alveolata</taxon>
        <taxon>Ciliophora</taxon>
        <taxon>Intramacronucleata</taxon>
        <taxon>Spirotrichea</taxon>
        <taxon>Hypotrichia</taxon>
        <taxon>Euplotida</taxon>
        <taxon>Euplotidae</taxon>
        <taxon>Moneuplotes</taxon>
    </lineage>
</organism>
<name>A0AAD1Y561_EUPCR</name>
<comment type="caution">
    <text evidence="1">The sequence shown here is derived from an EMBL/GenBank/DDBJ whole genome shotgun (WGS) entry which is preliminary data.</text>
</comment>
<reference evidence="1" key="1">
    <citation type="submission" date="2023-07" db="EMBL/GenBank/DDBJ databases">
        <authorList>
            <consortium name="AG Swart"/>
            <person name="Singh M."/>
            <person name="Singh A."/>
            <person name="Seah K."/>
            <person name="Emmerich C."/>
        </authorList>
    </citation>
    <scope>NUCLEOTIDE SEQUENCE</scope>
    <source>
        <strain evidence="1">DP1</strain>
    </source>
</reference>
<dbReference type="Proteomes" id="UP001295684">
    <property type="component" value="Unassembled WGS sequence"/>
</dbReference>
<accession>A0AAD1Y561</accession>
<evidence type="ECO:0000313" key="1">
    <source>
        <dbReference type="EMBL" id="CAI2384867.1"/>
    </source>
</evidence>
<keyword evidence="2" id="KW-1185">Reference proteome</keyword>
<protein>
    <submittedName>
        <fullName evidence="1">Uncharacterized protein</fullName>
    </submittedName>
</protein>
<evidence type="ECO:0000313" key="2">
    <source>
        <dbReference type="Proteomes" id="UP001295684"/>
    </source>
</evidence>
<dbReference type="EMBL" id="CAMPGE010027216">
    <property type="protein sequence ID" value="CAI2384867.1"/>
    <property type="molecule type" value="Genomic_DNA"/>
</dbReference>
<gene>
    <name evidence="1" type="ORF">ECRASSUSDP1_LOCUS26407</name>
</gene>
<dbReference type="AlphaFoldDB" id="A0AAD1Y561"/>
<proteinExistence type="predicted"/>
<sequence length="90" mass="10227">MGFWAGSCVQNISIFISNSINEEVSLLFSSSSICINTLFKTSRNQTFISIFTSKSFVLLLCRTSKCSPSRMSLHLQVVWSFAFHFVLYLK</sequence>